<keyword evidence="1" id="KW-0677">Repeat</keyword>
<name>A0ABY5ISA8_9FLAO</name>
<evidence type="ECO:0000313" key="5">
    <source>
        <dbReference type="EMBL" id="UUC45176.1"/>
    </source>
</evidence>
<dbReference type="InterPro" id="IPR019734">
    <property type="entry name" value="TPR_rpt"/>
</dbReference>
<evidence type="ECO:0000256" key="4">
    <source>
        <dbReference type="SAM" id="SignalP"/>
    </source>
</evidence>
<dbReference type="SMART" id="SM00028">
    <property type="entry name" value="TPR"/>
    <property type="match status" value="2"/>
</dbReference>
<organism evidence="5 6">
    <name type="scientific">Flavobacterium cerinum</name>
    <dbReference type="NCBI Taxonomy" id="2502784"/>
    <lineage>
        <taxon>Bacteria</taxon>
        <taxon>Pseudomonadati</taxon>
        <taxon>Bacteroidota</taxon>
        <taxon>Flavobacteriia</taxon>
        <taxon>Flavobacteriales</taxon>
        <taxon>Flavobacteriaceae</taxon>
        <taxon>Flavobacterium</taxon>
    </lineage>
</organism>
<evidence type="ECO:0000256" key="3">
    <source>
        <dbReference type="PROSITE-ProRule" id="PRU00339"/>
    </source>
</evidence>
<protein>
    <submittedName>
        <fullName evidence="5">Tetratricopeptide repeat protein</fullName>
    </submittedName>
</protein>
<dbReference type="PROSITE" id="PS50293">
    <property type="entry name" value="TPR_REGION"/>
    <property type="match status" value="1"/>
</dbReference>
<dbReference type="Gene3D" id="1.25.40.10">
    <property type="entry name" value="Tetratricopeptide repeat domain"/>
    <property type="match status" value="1"/>
</dbReference>
<evidence type="ECO:0000313" key="6">
    <source>
        <dbReference type="Proteomes" id="UP001059844"/>
    </source>
</evidence>
<dbReference type="SUPFAM" id="SSF48452">
    <property type="entry name" value="TPR-like"/>
    <property type="match status" value="1"/>
</dbReference>
<proteinExistence type="predicted"/>
<sequence>MRLLKMPLRITKQTGLGVIMLLLLSATAFSQSQDNPELQKMADDDQNARKSENIDWNILSKEDKARRERVFQLFKEEKVKTAKDYLNAGIVFQHGSDTIDSAMAVKSFEKAIQLDETLNKWWYAAAVDRDLMRRGEPQIYGTQFTKKNGPDAKWERYKIDPTKVTDAQRKYYKVETLAEQEEKIRTMNLKSIPSYYNTTKAVDPTIKLIKQEFKRGKESEYNISEESVNTFGYELLQSGKNEDALKIFKLNTELYPKGFNTYDSYGEVLMLTGQTKKAIKAYKKSLELNPENENARTILESKKG</sequence>
<keyword evidence="4" id="KW-0732">Signal</keyword>
<gene>
    <name evidence="5" type="ORF">NOX80_16315</name>
</gene>
<dbReference type="InterPro" id="IPR013105">
    <property type="entry name" value="TPR_2"/>
</dbReference>
<dbReference type="Pfam" id="PF07719">
    <property type="entry name" value="TPR_2"/>
    <property type="match status" value="1"/>
</dbReference>
<keyword evidence="2 3" id="KW-0802">TPR repeat</keyword>
<evidence type="ECO:0000256" key="1">
    <source>
        <dbReference type="ARBA" id="ARBA00022737"/>
    </source>
</evidence>
<dbReference type="PROSITE" id="PS50005">
    <property type="entry name" value="TPR"/>
    <property type="match status" value="1"/>
</dbReference>
<reference evidence="5" key="1">
    <citation type="submission" date="2022-07" db="EMBL/GenBank/DDBJ databases">
        <title>Isolation, identification, and degradation of a PFOSA degrading strain from sewage treatment plant.</title>
        <authorList>
            <person name="Zhang L."/>
            <person name="Huo Y."/>
        </authorList>
    </citation>
    <scope>NUCLEOTIDE SEQUENCE</scope>
    <source>
        <strain evidence="5">C1</strain>
    </source>
</reference>
<accession>A0ABY5ISA8</accession>
<feature type="signal peptide" evidence="4">
    <location>
        <begin position="1"/>
        <end position="30"/>
    </location>
</feature>
<keyword evidence="6" id="KW-1185">Reference proteome</keyword>
<dbReference type="InterPro" id="IPR011990">
    <property type="entry name" value="TPR-like_helical_dom_sf"/>
</dbReference>
<feature type="repeat" description="TPR" evidence="3">
    <location>
        <begin position="259"/>
        <end position="292"/>
    </location>
</feature>
<evidence type="ECO:0000256" key="2">
    <source>
        <dbReference type="ARBA" id="ARBA00022803"/>
    </source>
</evidence>
<dbReference type="Proteomes" id="UP001059844">
    <property type="component" value="Chromosome"/>
</dbReference>
<dbReference type="EMBL" id="CP101751">
    <property type="protein sequence ID" value="UUC45176.1"/>
    <property type="molecule type" value="Genomic_DNA"/>
</dbReference>
<dbReference type="RefSeq" id="WP_256550867.1">
    <property type="nucleotide sequence ID" value="NZ_CP101751.1"/>
</dbReference>
<feature type="chain" id="PRO_5047508825" evidence="4">
    <location>
        <begin position="31"/>
        <end position="304"/>
    </location>
</feature>